<evidence type="ECO:0000256" key="6">
    <source>
        <dbReference type="ARBA" id="ARBA00022741"/>
    </source>
</evidence>
<evidence type="ECO:0000256" key="1">
    <source>
        <dbReference type="ARBA" id="ARBA00004806"/>
    </source>
</evidence>
<evidence type="ECO:0000256" key="8">
    <source>
        <dbReference type="ARBA" id="ARBA00022840"/>
    </source>
</evidence>
<comment type="caution">
    <text evidence="12">The sequence shown here is derived from an EMBL/GenBank/DDBJ whole genome shotgun (WGS) entry which is preliminary data.</text>
</comment>
<accession>A0A5A7RHJ5</accession>
<dbReference type="GO" id="GO:0005737">
    <property type="term" value="C:cytoplasm"/>
    <property type="evidence" value="ECO:0007669"/>
    <property type="project" value="UniProtKB-ARBA"/>
</dbReference>
<dbReference type="NCBIfam" id="NF003013">
    <property type="entry name" value="PRK03846.1"/>
    <property type="match status" value="1"/>
</dbReference>
<keyword evidence="5" id="KW-0808">Transferase</keyword>
<protein>
    <recommendedName>
        <fullName evidence="3">adenylyl-sulfate kinase</fullName>
        <ecNumber evidence="3">2.7.1.25</ecNumber>
    </recommendedName>
</protein>
<dbReference type="Gene3D" id="3.40.50.300">
    <property type="entry name" value="P-loop containing nucleotide triphosphate hydrolases"/>
    <property type="match status" value="1"/>
</dbReference>
<dbReference type="InterPro" id="IPR027417">
    <property type="entry name" value="P-loop_NTPase"/>
</dbReference>
<evidence type="ECO:0000313" key="12">
    <source>
        <dbReference type="EMBL" id="GER56685.1"/>
    </source>
</evidence>
<keyword evidence="4" id="KW-0028">Amino-acid biosynthesis</keyword>
<evidence type="ECO:0000256" key="7">
    <source>
        <dbReference type="ARBA" id="ARBA00022777"/>
    </source>
</evidence>
<evidence type="ECO:0000259" key="11">
    <source>
        <dbReference type="Pfam" id="PF01583"/>
    </source>
</evidence>
<dbReference type="EMBL" id="BKCP01012737">
    <property type="protein sequence ID" value="GER56685.1"/>
    <property type="molecule type" value="Genomic_DNA"/>
</dbReference>
<keyword evidence="6" id="KW-0547">Nucleotide-binding</keyword>
<feature type="region of interest" description="Disordered" evidence="10">
    <location>
        <begin position="61"/>
        <end position="82"/>
    </location>
</feature>
<comment type="similarity">
    <text evidence="2">Belongs to the APS kinase family.</text>
</comment>
<evidence type="ECO:0000256" key="10">
    <source>
        <dbReference type="SAM" id="MobiDB-lite"/>
    </source>
</evidence>
<dbReference type="HAMAP" id="MF_00065">
    <property type="entry name" value="Adenylyl_sulf_kinase"/>
    <property type="match status" value="1"/>
</dbReference>
<keyword evidence="9" id="KW-0198">Cysteine biosynthesis</keyword>
<dbReference type="FunFam" id="3.40.50.300:FF:000629">
    <property type="entry name" value="Adenylyl-sulfate kinase"/>
    <property type="match status" value="1"/>
</dbReference>
<keyword evidence="13" id="KW-1185">Reference proteome</keyword>
<evidence type="ECO:0000256" key="2">
    <source>
        <dbReference type="ARBA" id="ARBA00007008"/>
    </source>
</evidence>
<comment type="pathway">
    <text evidence="1">Sulfur metabolism; hydrogen sulfide biosynthesis; sulfite from sulfate: step 2/3.</text>
</comment>
<gene>
    <name evidence="12" type="ORF">STAS_34420</name>
</gene>
<feature type="domain" description="APS kinase" evidence="11">
    <location>
        <begin position="116"/>
        <end position="265"/>
    </location>
</feature>
<name>A0A5A7RHJ5_STRAF</name>
<dbReference type="SUPFAM" id="SSF52540">
    <property type="entry name" value="P-loop containing nucleoside triphosphate hydrolases"/>
    <property type="match status" value="1"/>
</dbReference>
<dbReference type="InterPro" id="IPR002891">
    <property type="entry name" value="APS"/>
</dbReference>
<organism evidence="12 13">
    <name type="scientific">Striga asiatica</name>
    <name type="common">Asiatic witchweed</name>
    <name type="synonym">Buchnera asiatica</name>
    <dbReference type="NCBI Taxonomy" id="4170"/>
    <lineage>
        <taxon>Eukaryota</taxon>
        <taxon>Viridiplantae</taxon>
        <taxon>Streptophyta</taxon>
        <taxon>Embryophyta</taxon>
        <taxon>Tracheophyta</taxon>
        <taxon>Spermatophyta</taxon>
        <taxon>Magnoliopsida</taxon>
        <taxon>eudicotyledons</taxon>
        <taxon>Gunneridae</taxon>
        <taxon>Pentapetalae</taxon>
        <taxon>asterids</taxon>
        <taxon>lamiids</taxon>
        <taxon>Lamiales</taxon>
        <taxon>Orobanchaceae</taxon>
        <taxon>Buchnereae</taxon>
        <taxon>Striga</taxon>
    </lineage>
</organism>
<dbReference type="Proteomes" id="UP000325081">
    <property type="component" value="Unassembled WGS sequence"/>
</dbReference>
<dbReference type="GO" id="GO:0004020">
    <property type="term" value="F:adenylylsulfate kinase activity"/>
    <property type="evidence" value="ECO:0007669"/>
    <property type="project" value="UniProtKB-EC"/>
</dbReference>
<reference evidence="13" key="1">
    <citation type="journal article" date="2019" name="Curr. Biol.">
        <title>Genome Sequence of Striga asiatica Provides Insight into the Evolution of Plant Parasitism.</title>
        <authorList>
            <person name="Yoshida S."/>
            <person name="Kim S."/>
            <person name="Wafula E.K."/>
            <person name="Tanskanen J."/>
            <person name="Kim Y.M."/>
            <person name="Honaas L."/>
            <person name="Yang Z."/>
            <person name="Spallek T."/>
            <person name="Conn C.E."/>
            <person name="Ichihashi Y."/>
            <person name="Cheong K."/>
            <person name="Cui S."/>
            <person name="Der J.P."/>
            <person name="Gundlach H."/>
            <person name="Jiao Y."/>
            <person name="Hori C."/>
            <person name="Ishida J.K."/>
            <person name="Kasahara H."/>
            <person name="Kiba T."/>
            <person name="Kim M.S."/>
            <person name="Koo N."/>
            <person name="Laohavisit A."/>
            <person name="Lee Y.H."/>
            <person name="Lumba S."/>
            <person name="McCourt P."/>
            <person name="Mortimer J.C."/>
            <person name="Mutuku J.M."/>
            <person name="Nomura T."/>
            <person name="Sasaki-Sekimoto Y."/>
            <person name="Seto Y."/>
            <person name="Wang Y."/>
            <person name="Wakatake T."/>
            <person name="Sakakibara H."/>
            <person name="Demura T."/>
            <person name="Yamaguchi S."/>
            <person name="Yoneyama K."/>
            <person name="Manabe R.I."/>
            <person name="Nelson D.C."/>
            <person name="Schulman A.H."/>
            <person name="Timko M.P."/>
            <person name="dePamphilis C.W."/>
            <person name="Choi D."/>
            <person name="Shirasu K."/>
        </authorList>
    </citation>
    <scope>NUCLEOTIDE SEQUENCE [LARGE SCALE GENOMIC DNA]</scope>
    <source>
        <strain evidence="13">cv. UVA1</strain>
    </source>
</reference>
<dbReference type="PANTHER" id="PTHR11055:SF63">
    <property type="entry name" value="ADENYLYL-SULFATE KINASE 1, CHLOROPLASTIC"/>
    <property type="match status" value="1"/>
</dbReference>
<dbReference type="GO" id="GO:0019344">
    <property type="term" value="P:cysteine biosynthetic process"/>
    <property type="evidence" value="ECO:0007669"/>
    <property type="project" value="UniProtKB-KW"/>
</dbReference>
<keyword evidence="8" id="KW-0067">ATP-binding</keyword>
<evidence type="ECO:0000256" key="4">
    <source>
        <dbReference type="ARBA" id="ARBA00022605"/>
    </source>
</evidence>
<dbReference type="OrthoDB" id="506431at2759"/>
<evidence type="ECO:0000256" key="5">
    <source>
        <dbReference type="ARBA" id="ARBA00022679"/>
    </source>
</evidence>
<dbReference type="NCBIfam" id="TIGR00455">
    <property type="entry name" value="apsK"/>
    <property type="match status" value="1"/>
</dbReference>
<dbReference type="AlphaFoldDB" id="A0A5A7RHJ5"/>
<dbReference type="EC" id="2.7.1.25" evidence="3"/>
<dbReference type="PANTHER" id="PTHR11055">
    <property type="entry name" value="BIFUNCTIONAL 3'-PHOSPHOADENOSINE 5'-PHOSPHOSULFATE SYNTHASE"/>
    <property type="match status" value="1"/>
</dbReference>
<sequence length="578" mass="63230">MAALGNTNFYLCKSSDLGCYGAASVKATPLKAIVFLGRGRKSEIYSGSSFVPPIKAMEASETTTHRGKQSVRNSHKCSDDSGESILKTSTVGNSSNILWHKCSVEKGDRQALLNQKGCVIWITGLSGSGKSTVACALSRALHARGKLTYILDGDNCRHGLNCDLSFKSEDRAENIRRIGEVAKLFADAGVICIASLISPFRKERDACRNLLPEGDFIEVYMDVPLEVCETRDPKGLYKLARAGKIKGFTGVDDPYEPPLNSEIVLQQREESCDSPTVQAEKVVSYLETKGWNPCSRDKETENELECHLKTNAPNVKNEPPSPAPIYRHPRPHREPERLIEWPISPSPHLQRQPNVPRVPQVCRIPPVCHENKRAGQPVQLHHMRTLREERDPPENPAPTHARVPHLLPRAHNRPGRVHERLVRCPSSAPGCDHVVHATVLEQRRGLPVLPQKDPAAAVCHVEVVLAQQARVELAVVLRRVDEVGSPIVILEDGHVPALAPVGPHAAEVHKRACGLVGNSNTRGGPCVVAIVHVHPHHVLACPVVVDDLGPLEDVRWVEVVGLVAGLGSQYDALVLPCP</sequence>
<dbReference type="InterPro" id="IPR059117">
    <property type="entry name" value="APS_kinase_dom"/>
</dbReference>
<evidence type="ECO:0000256" key="3">
    <source>
        <dbReference type="ARBA" id="ARBA00012121"/>
    </source>
</evidence>
<dbReference type="Pfam" id="PF01583">
    <property type="entry name" value="APS_kinase"/>
    <property type="match status" value="1"/>
</dbReference>
<keyword evidence="7 12" id="KW-0418">Kinase</keyword>
<evidence type="ECO:0000256" key="9">
    <source>
        <dbReference type="ARBA" id="ARBA00023192"/>
    </source>
</evidence>
<dbReference type="GO" id="GO:0000103">
    <property type="term" value="P:sulfate assimilation"/>
    <property type="evidence" value="ECO:0007669"/>
    <property type="project" value="InterPro"/>
</dbReference>
<dbReference type="GO" id="GO:0005524">
    <property type="term" value="F:ATP binding"/>
    <property type="evidence" value="ECO:0007669"/>
    <property type="project" value="UniProtKB-KW"/>
</dbReference>
<evidence type="ECO:0000313" key="13">
    <source>
        <dbReference type="Proteomes" id="UP000325081"/>
    </source>
</evidence>
<proteinExistence type="inferred from homology"/>
<dbReference type="CDD" id="cd02027">
    <property type="entry name" value="APSK"/>
    <property type="match status" value="1"/>
</dbReference>
<feature type="compositionally biased region" description="Basic residues" evidence="10">
    <location>
        <begin position="65"/>
        <end position="75"/>
    </location>
</feature>